<dbReference type="AlphaFoldDB" id="A0AAD8M907"/>
<evidence type="ECO:0000313" key="1">
    <source>
        <dbReference type="EMBL" id="KAK1366675.1"/>
    </source>
</evidence>
<proteinExistence type="predicted"/>
<protein>
    <submittedName>
        <fullName evidence="1">Uncharacterized protein</fullName>
    </submittedName>
</protein>
<accession>A0AAD8M907</accession>
<reference evidence="1" key="2">
    <citation type="submission" date="2023-05" db="EMBL/GenBank/DDBJ databases">
        <authorList>
            <person name="Schelkunov M.I."/>
        </authorList>
    </citation>
    <scope>NUCLEOTIDE SEQUENCE</scope>
    <source>
        <strain evidence="1">Hsosn_3</strain>
        <tissue evidence="1">Leaf</tissue>
    </source>
</reference>
<dbReference type="Proteomes" id="UP001237642">
    <property type="component" value="Unassembled WGS sequence"/>
</dbReference>
<dbReference type="PANTHER" id="PTHR47165">
    <property type="entry name" value="OS03G0429900 PROTEIN"/>
    <property type="match status" value="1"/>
</dbReference>
<dbReference type="Gene3D" id="2.40.50.140">
    <property type="entry name" value="Nucleic acid-binding proteins"/>
    <property type="match status" value="2"/>
</dbReference>
<sequence>MFDQLSSLDTSRTTWKVMVRVTRMWPSVSSTNEIKGYNFILLDDNNTHVQAFAYADKWKSISKNMVEANAGVENPTFSTDVIGVVEEFERVKEIQTMYGRRYIVKFRITDGRYSHKVSCWTNLAVYTDKLFEEAVETPIIAIVTSTKLKIFKSSVQISTLPSSKVYFNLDNDLVDAMRQRIEAEGYKAPENAIAELTPVKASHVLETISLEELATKTNMDDLKV</sequence>
<evidence type="ECO:0000313" key="2">
    <source>
        <dbReference type="Proteomes" id="UP001237642"/>
    </source>
</evidence>
<gene>
    <name evidence="1" type="ORF">POM88_042236</name>
</gene>
<dbReference type="PANTHER" id="PTHR47165:SF4">
    <property type="entry name" value="OS03G0429900 PROTEIN"/>
    <property type="match status" value="1"/>
</dbReference>
<reference evidence="1" key="1">
    <citation type="submission" date="2023-02" db="EMBL/GenBank/DDBJ databases">
        <title>Genome of toxic invasive species Heracleum sosnowskyi carries increased number of genes despite the absence of recent whole-genome duplications.</title>
        <authorList>
            <person name="Schelkunov M."/>
            <person name="Shtratnikova V."/>
            <person name="Makarenko M."/>
            <person name="Klepikova A."/>
            <person name="Omelchenko D."/>
            <person name="Novikova G."/>
            <person name="Obukhova E."/>
            <person name="Bogdanov V."/>
            <person name="Penin A."/>
            <person name="Logacheva M."/>
        </authorList>
    </citation>
    <scope>NUCLEOTIDE SEQUENCE</scope>
    <source>
        <strain evidence="1">Hsosn_3</strain>
        <tissue evidence="1">Leaf</tissue>
    </source>
</reference>
<comment type="caution">
    <text evidence="1">The sequence shown here is derived from an EMBL/GenBank/DDBJ whole genome shotgun (WGS) entry which is preliminary data.</text>
</comment>
<dbReference type="EMBL" id="JAUIZM010000009">
    <property type="protein sequence ID" value="KAK1366675.1"/>
    <property type="molecule type" value="Genomic_DNA"/>
</dbReference>
<keyword evidence="2" id="KW-1185">Reference proteome</keyword>
<organism evidence="1 2">
    <name type="scientific">Heracleum sosnowskyi</name>
    <dbReference type="NCBI Taxonomy" id="360622"/>
    <lineage>
        <taxon>Eukaryota</taxon>
        <taxon>Viridiplantae</taxon>
        <taxon>Streptophyta</taxon>
        <taxon>Embryophyta</taxon>
        <taxon>Tracheophyta</taxon>
        <taxon>Spermatophyta</taxon>
        <taxon>Magnoliopsida</taxon>
        <taxon>eudicotyledons</taxon>
        <taxon>Gunneridae</taxon>
        <taxon>Pentapetalae</taxon>
        <taxon>asterids</taxon>
        <taxon>campanulids</taxon>
        <taxon>Apiales</taxon>
        <taxon>Apiaceae</taxon>
        <taxon>Apioideae</taxon>
        <taxon>apioid superclade</taxon>
        <taxon>Tordylieae</taxon>
        <taxon>Tordyliinae</taxon>
        <taxon>Heracleum</taxon>
    </lineage>
</organism>
<dbReference type="InterPro" id="IPR012340">
    <property type="entry name" value="NA-bd_OB-fold"/>
</dbReference>
<name>A0AAD8M907_9APIA</name>
<dbReference type="SUPFAM" id="SSF50249">
    <property type="entry name" value="Nucleic acid-binding proteins"/>
    <property type="match status" value="2"/>
</dbReference>